<proteinExistence type="predicted"/>
<dbReference type="RefSeq" id="WP_269927625.1">
    <property type="nucleotide sequence ID" value="NZ_JAMKBJ010000019.1"/>
</dbReference>
<accession>A0A9X3RFI4</accession>
<dbReference type="Proteomes" id="UP001152173">
    <property type="component" value="Unassembled WGS sequence"/>
</dbReference>
<sequence>IRKEFKEKSDENIFHHSKDSLSVDIATFIEGGSRTARGKRPHVTEIKSLEFFLAIEKFNRQKKAPDTETTITCFST</sequence>
<dbReference type="AlphaFoldDB" id="A0A9X3RFI4"/>
<evidence type="ECO:0000313" key="1">
    <source>
        <dbReference type="EMBL" id="MCZ8538563.1"/>
    </source>
</evidence>
<gene>
    <name evidence="1" type="ORF">M9R32_15315</name>
</gene>
<keyword evidence="2" id="KW-1185">Reference proteome</keyword>
<comment type="caution">
    <text evidence="1">The sequence shown here is derived from an EMBL/GenBank/DDBJ whole genome shotgun (WGS) entry which is preliminary data.</text>
</comment>
<name>A0A9X3RFI4_9BACL</name>
<organism evidence="1 2">
    <name type="scientific">Paenisporosarcina quisquiliarum</name>
    <dbReference type="NCBI Taxonomy" id="365346"/>
    <lineage>
        <taxon>Bacteria</taxon>
        <taxon>Bacillati</taxon>
        <taxon>Bacillota</taxon>
        <taxon>Bacilli</taxon>
        <taxon>Bacillales</taxon>
        <taxon>Caryophanaceae</taxon>
        <taxon>Paenisporosarcina</taxon>
    </lineage>
</organism>
<feature type="non-terminal residue" evidence="1">
    <location>
        <position position="1"/>
    </location>
</feature>
<evidence type="ECO:0000313" key="2">
    <source>
        <dbReference type="Proteomes" id="UP001152173"/>
    </source>
</evidence>
<protein>
    <submittedName>
        <fullName evidence="1">Uncharacterized protein</fullName>
    </submittedName>
</protein>
<dbReference type="EMBL" id="JAMKBJ010000019">
    <property type="protein sequence ID" value="MCZ8538563.1"/>
    <property type="molecule type" value="Genomic_DNA"/>
</dbReference>
<reference evidence="1" key="1">
    <citation type="submission" date="2022-05" db="EMBL/GenBank/DDBJ databases">
        <authorList>
            <person name="Colautti A."/>
            <person name="Iacumin L."/>
        </authorList>
    </citation>
    <scope>NUCLEOTIDE SEQUENCE</scope>
    <source>
        <strain evidence="1">SK 55</strain>
    </source>
</reference>